<organism evidence="1 2">
    <name type="scientific">Bacillus anthracis</name>
    <name type="common">anthrax bacterium</name>
    <dbReference type="NCBI Taxonomy" id="1392"/>
    <lineage>
        <taxon>Bacteria</taxon>
        <taxon>Bacillati</taxon>
        <taxon>Bacillota</taxon>
        <taxon>Bacilli</taxon>
        <taxon>Bacillales</taxon>
        <taxon>Bacillaceae</taxon>
        <taxon>Bacillus</taxon>
        <taxon>Bacillus cereus group</taxon>
    </lineage>
</organism>
<evidence type="ECO:0000313" key="2">
    <source>
        <dbReference type="Proteomes" id="UP000220192"/>
    </source>
</evidence>
<protein>
    <submittedName>
        <fullName evidence="1">Uncharacterized protein</fullName>
    </submittedName>
</protein>
<dbReference type="AlphaFoldDB" id="A0A2A7DBN2"/>
<dbReference type="RefSeq" id="WP_097840896.1">
    <property type="nucleotide sequence ID" value="NZ_NVLX01000010.1"/>
</dbReference>
<proteinExistence type="predicted"/>
<gene>
    <name evidence="1" type="ORF">CON16_10120</name>
</gene>
<dbReference type="Proteomes" id="UP000220192">
    <property type="component" value="Unassembled WGS sequence"/>
</dbReference>
<name>A0A2A7DBN2_BACAN</name>
<reference evidence="1 2" key="1">
    <citation type="submission" date="2017-09" db="EMBL/GenBank/DDBJ databases">
        <title>Large-scale bioinformatics analysis of Bacillus genomes uncovers conserved roles of natural products in bacterial physiology.</title>
        <authorList>
            <consortium name="Agbiome Team Llc"/>
            <person name="Bleich R.M."/>
            <person name="Grubbs K.J."/>
            <person name="Santa Maria K.C."/>
            <person name="Allen S.E."/>
            <person name="Farag S."/>
            <person name="Shank E.A."/>
            <person name="Bowers A."/>
        </authorList>
    </citation>
    <scope>NUCLEOTIDE SEQUENCE [LARGE SCALE GENOMIC DNA]</scope>
    <source>
        <strain evidence="1 2">AFS095574</strain>
    </source>
</reference>
<sequence>MSLTKNERTGFDYVIDSVFNPVISECQTEIESLLNEDQMIKSKVEEKLEQILKNRALKKAVNAESVVQDEESKEYSSGQILINTQSDFEKKSEKKFETNFTYINSKKNEYSSNLHLQGYNMNPNKLEEIYSFSTIEPVYQGIKGRDLEETNNDLALAV</sequence>
<dbReference type="EMBL" id="NVLX01000010">
    <property type="protein sequence ID" value="PDZ17351.1"/>
    <property type="molecule type" value="Genomic_DNA"/>
</dbReference>
<evidence type="ECO:0000313" key="1">
    <source>
        <dbReference type="EMBL" id="PDZ17351.1"/>
    </source>
</evidence>
<accession>A0A2A7DBN2</accession>
<comment type="caution">
    <text evidence="1">The sequence shown here is derived from an EMBL/GenBank/DDBJ whole genome shotgun (WGS) entry which is preliminary data.</text>
</comment>